<keyword evidence="1" id="KW-0808">Transferase</keyword>
<dbReference type="Gene3D" id="3.40.630.30">
    <property type="match status" value="1"/>
</dbReference>
<organism evidence="3 4">
    <name type="scientific">Phytophthora rubi</name>
    <dbReference type="NCBI Taxonomy" id="129364"/>
    <lineage>
        <taxon>Eukaryota</taxon>
        <taxon>Sar</taxon>
        <taxon>Stramenopiles</taxon>
        <taxon>Oomycota</taxon>
        <taxon>Peronosporomycetes</taxon>
        <taxon>Peronosporales</taxon>
        <taxon>Peronosporaceae</taxon>
        <taxon>Phytophthora</taxon>
    </lineage>
</organism>
<dbReference type="InterPro" id="IPR016181">
    <property type="entry name" value="Acyl_CoA_acyltransferase"/>
</dbReference>
<evidence type="ECO:0000259" key="2">
    <source>
        <dbReference type="PROSITE" id="PS51186"/>
    </source>
</evidence>
<dbReference type="Pfam" id="PF00583">
    <property type="entry name" value="Acetyltransf_1"/>
    <property type="match status" value="1"/>
</dbReference>
<evidence type="ECO:0000313" key="3">
    <source>
        <dbReference type="EMBL" id="KAE8964693.1"/>
    </source>
</evidence>
<dbReference type="AlphaFoldDB" id="A0A6A3H6R5"/>
<dbReference type="EMBL" id="QXFV01005507">
    <property type="protein sequence ID" value="KAE8964693.1"/>
    <property type="molecule type" value="Genomic_DNA"/>
</dbReference>
<proteinExistence type="predicted"/>
<gene>
    <name evidence="3" type="ORF">PR001_g28971</name>
</gene>
<evidence type="ECO:0000256" key="1">
    <source>
        <dbReference type="ARBA" id="ARBA00022679"/>
    </source>
</evidence>
<comment type="caution">
    <text evidence="3">The sequence shown here is derived from an EMBL/GenBank/DDBJ whole genome shotgun (WGS) entry which is preliminary data.</text>
</comment>
<sequence>MTTDTQVQVTVRQYRPEDHATVTKIFIESLIAVDENLEYRYLWEERLRGDLTTDLADIEASHVAPGGNFWVAVATTKGISRVVGMTGLIRVSEAVGEVRRVYVDQTCHRMGVGRKLMAQLESWSRQNGIKSVFLTTNATDDRPKAFYAALGYTKVDEILYLWENPKYFEMVKFVKQL</sequence>
<feature type="domain" description="N-acetyltransferase" evidence="2">
    <location>
        <begin position="9"/>
        <end position="175"/>
    </location>
</feature>
<dbReference type="CDD" id="cd04301">
    <property type="entry name" value="NAT_SF"/>
    <property type="match status" value="1"/>
</dbReference>
<dbReference type="PANTHER" id="PTHR13947">
    <property type="entry name" value="GNAT FAMILY N-ACETYLTRANSFERASE"/>
    <property type="match status" value="1"/>
</dbReference>
<reference evidence="3 4" key="1">
    <citation type="submission" date="2018-09" db="EMBL/GenBank/DDBJ databases">
        <title>Genomic investigation of the strawberry pathogen Phytophthora fragariae indicates pathogenicity is determined by transcriptional variation in three key races.</title>
        <authorList>
            <person name="Adams T.M."/>
            <person name="Armitage A.D."/>
            <person name="Sobczyk M.K."/>
            <person name="Bates H.J."/>
            <person name="Dunwell J.M."/>
            <person name="Nellist C.F."/>
            <person name="Harrison R.J."/>
        </authorList>
    </citation>
    <scope>NUCLEOTIDE SEQUENCE [LARGE SCALE GENOMIC DNA]</scope>
    <source>
        <strain evidence="3 4">SCRP249</strain>
    </source>
</reference>
<dbReference type="GO" id="GO:0008080">
    <property type="term" value="F:N-acetyltransferase activity"/>
    <property type="evidence" value="ECO:0007669"/>
    <property type="project" value="InterPro"/>
</dbReference>
<evidence type="ECO:0000313" key="4">
    <source>
        <dbReference type="Proteomes" id="UP000429607"/>
    </source>
</evidence>
<protein>
    <recommendedName>
        <fullName evidence="2">N-acetyltransferase domain-containing protein</fullName>
    </recommendedName>
</protein>
<dbReference type="InterPro" id="IPR000182">
    <property type="entry name" value="GNAT_dom"/>
</dbReference>
<name>A0A6A3H6R5_9STRA</name>
<dbReference type="InterPro" id="IPR050769">
    <property type="entry name" value="NAT_camello-type"/>
</dbReference>
<dbReference type="PROSITE" id="PS51186">
    <property type="entry name" value="GNAT"/>
    <property type="match status" value="1"/>
</dbReference>
<dbReference type="PANTHER" id="PTHR13947:SF37">
    <property type="entry name" value="LD18367P"/>
    <property type="match status" value="1"/>
</dbReference>
<dbReference type="Proteomes" id="UP000429607">
    <property type="component" value="Unassembled WGS sequence"/>
</dbReference>
<accession>A0A6A3H6R5</accession>
<dbReference type="SUPFAM" id="SSF55729">
    <property type="entry name" value="Acyl-CoA N-acyltransferases (Nat)"/>
    <property type="match status" value="1"/>
</dbReference>